<organism evidence="1 2">
    <name type="scientific">Actinomadura harenae</name>
    <dbReference type="NCBI Taxonomy" id="2483351"/>
    <lineage>
        <taxon>Bacteria</taxon>
        <taxon>Bacillati</taxon>
        <taxon>Actinomycetota</taxon>
        <taxon>Actinomycetes</taxon>
        <taxon>Streptosporangiales</taxon>
        <taxon>Thermomonosporaceae</taxon>
        <taxon>Actinomadura</taxon>
    </lineage>
</organism>
<gene>
    <name evidence="1" type="ORF">EBO15_12255</name>
</gene>
<accession>A0A3M2MBZ3</accession>
<reference evidence="1 2" key="1">
    <citation type="submission" date="2018-10" db="EMBL/GenBank/DDBJ databases">
        <title>Isolation from soil.</title>
        <authorList>
            <person name="Hu J."/>
        </authorList>
    </citation>
    <scope>NUCLEOTIDE SEQUENCE [LARGE SCALE GENOMIC DNA]</scope>
    <source>
        <strain evidence="1 2">NEAU-Ht49</strain>
    </source>
</reference>
<evidence type="ECO:0000313" key="1">
    <source>
        <dbReference type="EMBL" id="RMI44718.1"/>
    </source>
</evidence>
<protein>
    <submittedName>
        <fullName evidence="1">Uncharacterized protein</fullName>
    </submittedName>
</protein>
<dbReference type="Proteomes" id="UP000282674">
    <property type="component" value="Unassembled WGS sequence"/>
</dbReference>
<proteinExistence type="predicted"/>
<keyword evidence="2" id="KW-1185">Reference proteome</keyword>
<dbReference type="AlphaFoldDB" id="A0A3M2MBZ3"/>
<evidence type="ECO:0000313" key="2">
    <source>
        <dbReference type="Proteomes" id="UP000282674"/>
    </source>
</evidence>
<name>A0A3M2MBZ3_9ACTN</name>
<dbReference type="EMBL" id="RFFG01000017">
    <property type="protein sequence ID" value="RMI44718.1"/>
    <property type="molecule type" value="Genomic_DNA"/>
</dbReference>
<comment type="caution">
    <text evidence="1">The sequence shown here is derived from an EMBL/GenBank/DDBJ whole genome shotgun (WGS) entry which is preliminary data.</text>
</comment>
<dbReference type="RefSeq" id="WP_122194469.1">
    <property type="nucleotide sequence ID" value="NZ_JBHSKC010000009.1"/>
</dbReference>
<sequence>MMTVEIYRRTDRTGYVACATNGARLAEIRPKGDGWWDCRTTDGSERREMWEPNESDAEAAAVQLVAVRFLSRTR</sequence>